<organism evidence="7 8">
    <name type="scientific">Pectobacterium versatile</name>
    <dbReference type="NCBI Taxonomy" id="2488639"/>
    <lineage>
        <taxon>Bacteria</taxon>
        <taxon>Pseudomonadati</taxon>
        <taxon>Pseudomonadota</taxon>
        <taxon>Gammaproteobacteria</taxon>
        <taxon>Enterobacterales</taxon>
        <taxon>Pectobacteriaceae</taxon>
        <taxon>Pectobacterium</taxon>
    </lineage>
</organism>
<keyword evidence="5 6" id="KW-0472">Membrane</keyword>
<feature type="transmembrane region" description="Helical" evidence="6">
    <location>
        <begin position="317"/>
        <end position="336"/>
    </location>
</feature>
<feature type="transmembrane region" description="Helical" evidence="6">
    <location>
        <begin position="12"/>
        <end position="35"/>
    </location>
</feature>
<evidence type="ECO:0000313" key="7">
    <source>
        <dbReference type="EMBL" id="MEI7103949.1"/>
    </source>
</evidence>
<feature type="transmembrane region" description="Helical" evidence="6">
    <location>
        <begin position="111"/>
        <end position="133"/>
    </location>
</feature>
<accession>A0ABU8K357</accession>
<feature type="transmembrane region" description="Helical" evidence="6">
    <location>
        <begin position="368"/>
        <end position="391"/>
    </location>
</feature>
<feature type="transmembrane region" description="Helical" evidence="6">
    <location>
        <begin position="79"/>
        <end position="99"/>
    </location>
</feature>
<keyword evidence="2" id="KW-1003">Cell membrane</keyword>
<feature type="transmembrane region" description="Helical" evidence="6">
    <location>
        <begin position="246"/>
        <end position="266"/>
    </location>
</feature>
<protein>
    <submittedName>
        <fullName evidence="7">Uncharacterized protein</fullName>
    </submittedName>
</protein>
<feature type="transmembrane region" description="Helical" evidence="6">
    <location>
        <begin position="140"/>
        <end position="161"/>
    </location>
</feature>
<dbReference type="InterPro" id="IPR050833">
    <property type="entry name" value="Poly_Biosynth_Transport"/>
</dbReference>
<feature type="transmembrane region" description="Helical" evidence="6">
    <location>
        <begin position="209"/>
        <end position="226"/>
    </location>
</feature>
<comment type="subcellular location">
    <subcellularLocation>
        <location evidence="1">Cell membrane</location>
        <topology evidence="1">Multi-pass membrane protein</topology>
    </subcellularLocation>
</comment>
<proteinExistence type="predicted"/>
<evidence type="ECO:0000313" key="8">
    <source>
        <dbReference type="Proteomes" id="UP001313132"/>
    </source>
</evidence>
<keyword evidence="8" id="KW-1185">Reference proteome</keyword>
<dbReference type="PANTHER" id="PTHR30250:SF11">
    <property type="entry name" value="O-ANTIGEN TRANSPORTER-RELATED"/>
    <property type="match status" value="1"/>
</dbReference>
<feature type="transmembrane region" description="Helical" evidence="6">
    <location>
        <begin position="167"/>
        <end position="188"/>
    </location>
</feature>
<dbReference type="Proteomes" id="UP001313132">
    <property type="component" value="Unassembled WGS sequence"/>
</dbReference>
<evidence type="ECO:0000256" key="3">
    <source>
        <dbReference type="ARBA" id="ARBA00022692"/>
    </source>
</evidence>
<evidence type="ECO:0000256" key="6">
    <source>
        <dbReference type="SAM" id="Phobius"/>
    </source>
</evidence>
<sequence>MKKDSFLKSGSYVLLAMVLSKAIAFILNILCAKYLDKSSFGQLSFIRNTAAMFEGIASGSNSNLVISSFGDRNYYSSVFLSYIVYSVLSIVIITCFFYMSYGGFVLVDNYIYVFLILIFFSSCFLGMINSILIASNSNKIMVILSFYSGFISMIFCPVLIYNNNYNGALLAYTLYFSIDFIFKLYWVLKNKINRNASKIYFDISILKRSYKLLVYTGVSLVFFWYIRNELVVTENGLAELAEFELVYQFVTIALIAVGAFTSTMLSKIGREEKIIRKTIFVGVFFSMATYFFSFLFGEKIFSAINSSYDEINLLSPYVVFIVFPFTFNSIVNKVLVAYRVEYISAYSSLLSVIGCFLLYHFYFSVNAVSLSLLYSVYYFLVSLFSLLWFFLNKTKTLNLQ</sequence>
<gene>
    <name evidence="7" type="ORF">WCT63_15960</name>
</gene>
<dbReference type="EMBL" id="JBBBON010000017">
    <property type="protein sequence ID" value="MEI7103949.1"/>
    <property type="molecule type" value="Genomic_DNA"/>
</dbReference>
<dbReference type="PANTHER" id="PTHR30250">
    <property type="entry name" value="PST FAMILY PREDICTED COLANIC ACID TRANSPORTER"/>
    <property type="match status" value="1"/>
</dbReference>
<evidence type="ECO:0000256" key="5">
    <source>
        <dbReference type="ARBA" id="ARBA00023136"/>
    </source>
</evidence>
<evidence type="ECO:0000256" key="1">
    <source>
        <dbReference type="ARBA" id="ARBA00004651"/>
    </source>
</evidence>
<comment type="caution">
    <text evidence="7">The sequence shown here is derived from an EMBL/GenBank/DDBJ whole genome shotgun (WGS) entry which is preliminary data.</text>
</comment>
<feature type="transmembrane region" description="Helical" evidence="6">
    <location>
        <begin position="343"/>
        <end position="362"/>
    </location>
</feature>
<keyword evidence="4 6" id="KW-1133">Transmembrane helix</keyword>
<reference evidence="7 8" key="1">
    <citation type="submission" date="2024-03" db="EMBL/GenBank/DDBJ databases">
        <title>Analysis of soft rot Pectobacteriaceae population diversity in US potato growing regions between 2016 and 2022.</title>
        <authorList>
            <person name="Ma X."/>
            <person name="Zhang X."/>
            <person name="Stodghill P."/>
            <person name="Rioux R."/>
            <person name="Babler B."/>
            <person name="Shrestha S."/>
            <person name="Babler B."/>
            <person name="Rivedal H."/>
            <person name="Frost K."/>
            <person name="Hao J."/>
            <person name="Secor G."/>
            <person name="Swingle B."/>
        </authorList>
    </citation>
    <scope>NUCLEOTIDE SEQUENCE [LARGE SCALE GENOMIC DNA]</scope>
    <source>
        <strain evidence="7 8">UMSS2</strain>
    </source>
</reference>
<name>A0ABU8K357_9GAMM</name>
<evidence type="ECO:0000256" key="2">
    <source>
        <dbReference type="ARBA" id="ARBA00022475"/>
    </source>
</evidence>
<keyword evidence="3 6" id="KW-0812">Transmembrane</keyword>
<evidence type="ECO:0000256" key="4">
    <source>
        <dbReference type="ARBA" id="ARBA00022989"/>
    </source>
</evidence>
<dbReference type="RefSeq" id="WP_336880475.1">
    <property type="nucleotide sequence ID" value="NZ_JBBBON010000017.1"/>
</dbReference>
<feature type="transmembrane region" description="Helical" evidence="6">
    <location>
        <begin position="278"/>
        <end position="297"/>
    </location>
</feature>